<dbReference type="Pfam" id="PF00646">
    <property type="entry name" value="F-box"/>
    <property type="match status" value="1"/>
</dbReference>
<name>A0A9Q0JIF1_9ROSI</name>
<dbReference type="SUPFAM" id="SSF81383">
    <property type="entry name" value="F-box domain"/>
    <property type="match status" value="1"/>
</dbReference>
<keyword evidence="3" id="KW-1185">Reference proteome</keyword>
<dbReference type="OrthoDB" id="1924677at2759"/>
<evidence type="ECO:0000313" key="2">
    <source>
        <dbReference type="EMBL" id="KAJ4843736.1"/>
    </source>
</evidence>
<dbReference type="EMBL" id="JAKUCV010002163">
    <property type="protein sequence ID" value="KAJ4843736.1"/>
    <property type="molecule type" value="Genomic_DNA"/>
</dbReference>
<gene>
    <name evidence="2" type="ORF">Tsubulata_031483</name>
</gene>
<dbReference type="SMART" id="SM00256">
    <property type="entry name" value="FBOX"/>
    <property type="match status" value="1"/>
</dbReference>
<organism evidence="2 3">
    <name type="scientific">Turnera subulata</name>
    <dbReference type="NCBI Taxonomy" id="218843"/>
    <lineage>
        <taxon>Eukaryota</taxon>
        <taxon>Viridiplantae</taxon>
        <taxon>Streptophyta</taxon>
        <taxon>Embryophyta</taxon>
        <taxon>Tracheophyta</taxon>
        <taxon>Spermatophyta</taxon>
        <taxon>Magnoliopsida</taxon>
        <taxon>eudicotyledons</taxon>
        <taxon>Gunneridae</taxon>
        <taxon>Pentapetalae</taxon>
        <taxon>rosids</taxon>
        <taxon>fabids</taxon>
        <taxon>Malpighiales</taxon>
        <taxon>Passifloraceae</taxon>
        <taxon>Turnera</taxon>
    </lineage>
</organism>
<comment type="caution">
    <text evidence="2">The sequence shown here is derived from an EMBL/GenBank/DDBJ whole genome shotgun (WGS) entry which is preliminary data.</text>
</comment>
<dbReference type="PANTHER" id="PTHR31111:SF136">
    <property type="entry name" value="F-BOX ASSOCIATED DOMAIN-CONTAINING PROTEIN"/>
    <property type="match status" value="1"/>
</dbReference>
<feature type="domain" description="F-box" evidence="1">
    <location>
        <begin position="52"/>
        <end position="91"/>
    </location>
</feature>
<dbReference type="Proteomes" id="UP001141552">
    <property type="component" value="Unassembled WGS sequence"/>
</dbReference>
<reference evidence="2" key="1">
    <citation type="submission" date="2022-02" db="EMBL/GenBank/DDBJ databases">
        <authorList>
            <person name="Henning P.M."/>
            <person name="McCubbin A.G."/>
            <person name="Shore J.S."/>
        </authorList>
    </citation>
    <scope>NUCLEOTIDE SEQUENCE</scope>
    <source>
        <strain evidence="2">F60SS</strain>
        <tissue evidence="2">Leaves</tissue>
    </source>
</reference>
<evidence type="ECO:0000313" key="3">
    <source>
        <dbReference type="Proteomes" id="UP001141552"/>
    </source>
</evidence>
<proteinExistence type="predicted"/>
<dbReference type="AlphaFoldDB" id="A0A9Q0JIF1"/>
<reference evidence="2" key="2">
    <citation type="journal article" date="2023" name="Plants (Basel)">
        <title>Annotation of the Turnera subulata (Passifloraceae) Draft Genome Reveals the S-Locus Evolved after the Divergence of Turneroideae from Passifloroideae in a Stepwise Manner.</title>
        <authorList>
            <person name="Henning P.M."/>
            <person name="Roalson E.H."/>
            <person name="Mir W."/>
            <person name="McCubbin A.G."/>
            <person name="Shore J.S."/>
        </authorList>
    </citation>
    <scope>NUCLEOTIDE SEQUENCE</scope>
    <source>
        <strain evidence="2">F60SS</strain>
    </source>
</reference>
<accession>A0A9Q0JIF1</accession>
<dbReference type="InterPro" id="IPR036047">
    <property type="entry name" value="F-box-like_dom_sf"/>
</dbReference>
<evidence type="ECO:0000259" key="1">
    <source>
        <dbReference type="SMART" id="SM00256"/>
    </source>
</evidence>
<dbReference type="InterPro" id="IPR001810">
    <property type="entry name" value="F-box_dom"/>
</dbReference>
<sequence>MIREQGISNGCYRKSVVVVVVGLSNKRKRDERLLVDEAKTITTSTNYNCRDPSEIVEEILSRLPNKSIHRFRSLSKSWSSLLVGVDFLHQFRRNSTPPAARILKLRCRYYGSLCDPSHSPSHAFALSPYYPSNARRHTANTKKSYPYQKFVWSRLTLSRNLQKITLSWR</sequence>
<protein>
    <recommendedName>
        <fullName evidence="1">F-box domain-containing protein</fullName>
    </recommendedName>
</protein>
<dbReference type="PANTHER" id="PTHR31111">
    <property type="entry name" value="BNAA05G37150D PROTEIN-RELATED"/>
    <property type="match status" value="1"/>
</dbReference>